<keyword evidence="3" id="KW-0032">Aminotransferase</keyword>
<dbReference type="Gene3D" id="3.40.640.10">
    <property type="entry name" value="Type I PLP-dependent aspartate aminotransferase-like (Major domain)"/>
    <property type="match status" value="1"/>
</dbReference>
<dbReference type="EMBL" id="CP134876">
    <property type="protein sequence ID" value="WNM38597.1"/>
    <property type="molecule type" value="Genomic_DNA"/>
</dbReference>
<name>A0ABY9ZTM4_9ACTN</name>
<reference evidence="3 4" key="1">
    <citation type="submission" date="2023-09" db="EMBL/GenBank/DDBJ databases">
        <title>Micromonospora halotolerans DSM 45598 genome sequence.</title>
        <authorList>
            <person name="Mo P."/>
        </authorList>
    </citation>
    <scope>NUCLEOTIDE SEQUENCE [LARGE SCALE GENOMIC DNA]</scope>
    <source>
        <strain evidence="3 4">DSM 45598</strain>
    </source>
</reference>
<evidence type="ECO:0000313" key="3">
    <source>
        <dbReference type="EMBL" id="WNM38597.1"/>
    </source>
</evidence>
<dbReference type="SUPFAM" id="SSF53383">
    <property type="entry name" value="PLP-dependent transferases"/>
    <property type="match status" value="1"/>
</dbReference>
<dbReference type="InterPro" id="IPR015421">
    <property type="entry name" value="PyrdxlP-dep_Trfase_major"/>
</dbReference>
<accession>A0ABY9ZTM4</accession>
<dbReference type="InterPro" id="IPR015424">
    <property type="entry name" value="PyrdxlP-dep_Trfase"/>
</dbReference>
<gene>
    <name evidence="3" type="ORF">RMN56_26215</name>
</gene>
<proteinExistence type="predicted"/>
<dbReference type="InterPro" id="IPR006311">
    <property type="entry name" value="TAT_signal"/>
</dbReference>
<dbReference type="PANTHER" id="PTHR43092:SF6">
    <property type="entry name" value="BLR1280 PROTEIN"/>
    <property type="match status" value="1"/>
</dbReference>
<keyword evidence="4" id="KW-1185">Reference proteome</keyword>
<protein>
    <submittedName>
        <fullName evidence="3">Aminotransferase class V-fold PLP-dependent enzyme</fullName>
    </submittedName>
</protein>
<dbReference type="RefSeq" id="WP_313720286.1">
    <property type="nucleotide sequence ID" value="NZ_CP134876.1"/>
</dbReference>
<evidence type="ECO:0000259" key="2">
    <source>
        <dbReference type="Pfam" id="PF00266"/>
    </source>
</evidence>
<keyword evidence="1" id="KW-0663">Pyridoxal phosphate</keyword>
<sequence>MNTKAPVPGDMPPKGLSRRGLLQFMGAGAGAAVAGAAGLNFAAASPVTAAPLTVAGSSSLPHANDANFWRQVEKLFTLDKKVLFMNVGTVGSPPREVLDALDKTNREVARDALSAYSDFADVRAVAARGYGCDVDELVISHNTSDGMSKIIAGLNLRAGDEILTTNHEHGGGLVPMALARDRHGVVIRKVALPVGNDQRAEDYVELFRRAITARTKVLLFSAPTYKTGTMLPIQMLAKLAQEHGLISVVDGAHIPGMMNYSFHELGVDFLAGSAAKWQCGPGGTGVLYIRNKVLSQYNPNPLPEFWPVVSSSYPQEGGVPPRSSTDTASYNIGTYLQSVGNGSIALNEGVRTVCGVWDRIGRQRIEDHVVGLSSYLKDLVVERWGVGSLYSPKDDPRLVCALTSFNPFRNRTDVLNAEKSAEFVARMRDEYGITIRNSDFPVIGSAQPHRPVRISTHLFHQSKDVDRLVDAAWKLSGKMA</sequence>
<dbReference type="InterPro" id="IPR000192">
    <property type="entry name" value="Aminotrans_V_dom"/>
</dbReference>
<dbReference type="Pfam" id="PF00266">
    <property type="entry name" value="Aminotran_5"/>
    <property type="match status" value="1"/>
</dbReference>
<dbReference type="GO" id="GO:0008483">
    <property type="term" value="F:transaminase activity"/>
    <property type="evidence" value="ECO:0007669"/>
    <property type="project" value="UniProtKB-KW"/>
</dbReference>
<dbReference type="InterPro" id="IPR015422">
    <property type="entry name" value="PyrdxlP-dep_Trfase_small"/>
</dbReference>
<dbReference type="Proteomes" id="UP001303001">
    <property type="component" value="Chromosome"/>
</dbReference>
<dbReference type="PROSITE" id="PS51318">
    <property type="entry name" value="TAT"/>
    <property type="match status" value="1"/>
</dbReference>
<keyword evidence="3" id="KW-0808">Transferase</keyword>
<organism evidence="3 4">
    <name type="scientific">Micromonospora halotolerans</name>
    <dbReference type="NCBI Taxonomy" id="709879"/>
    <lineage>
        <taxon>Bacteria</taxon>
        <taxon>Bacillati</taxon>
        <taxon>Actinomycetota</taxon>
        <taxon>Actinomycetes</taxon>
        <taxon>Micromonosporales</taxon>
        <taxon>Micromonosporaceae</taxon>
        <taxon>Micromonospora</taxon>
    </lineage>
</organism>
<evidence type="ECO:0000256" key="1">
    <source>
        <dbReference type="ARBA" id="ARBA00022898"/>
    </source>
</evidence>
<feature type="domain" description="Aminotransferase class V" evidence="2">
    <location>
        <begin position="104"/>
        <end position="299"/>
    </location>
</feature>
<dbReference type="Gene3D" id="3.90.1150.10">
    <property type="entry name" value="Aspartate Aminotransferase, domain 1"/>
    <property type="match status" value="1"/>
</dbReference>
<evidence type="ECO:0000313" key="4">
    <source>
        <dbReference type="Proteomes" id="UP001303001"/>
    </source>
</evidence>
<dbReference type="PANTHER" id="PTHR43092">
    <property type="entry name" value="L-CYSTEINE DESULFHYDRASE"/>
    <property type="match status" value="1"/>
</dbReference>